<evidence type="ECO:0000256" key="3">
    <source>
        <dbReference type="ARBA" id="ARBA00023125"/>
    </source>
</evidence>
<feature type="compositionally biased region" description="Polar residues" evidence="6">
    <location>
        <begin position="30"/>
        <end position="40"/>
    </location>
</feature>
<dbReference type="CDD" id="cd00067">
    <property type="entry name" value="GAL4"/>
    <property type="match status" value="1"/>
</dbReference>
<keyword evidence="5" id="KW-0539">Nucleus</keyword>
<keyword evidence="3" id="KW-0238">DNA-binding</keyword>
<reference evidence="8" key="1">
    <citation type="journal article" date="2021" name="Open Biol.">
        <title>Shared evolutionary footprints suggest mitochondrial oxidative damage underlies multiple complex I losses in fungi.</title>
        <authorList>
            <person name="Schikora-Tamarit M.A."/>
            <person name="Marcet-Houben M."/>
            <person name="Nosek J."/>
            <person name="Gabaldon T."/>
        </authorList>
    </citation>
    <scope>NUCLEOTIDE SEQUENCE</scope>
    <source>
        <strain evidence="8">NCAIM Y.01608</strain>
    </source>
</reference>
<evidence type="ECO:0000313" key="9">
    <source>
        <dbReference type="Proteomes" id="UP000788993"/>
    </source>
</evidence>
<sequence>MSEPCKRKLVTLLPNTMKKRQQRAAPKPTTVFNNPQGATKSQPKLRFLKSCARCRKHKIKCNLSETRPNPCSACSRRGHDCHIETVVHVQRSTIIKNIADSIEDMKALVDMLMLQDRLLQNICQERGIKVDGLFDLESISAYPSPMSSHTPSCDESCKSLSIDSCSPVPSDDEYSFDESPCFSLGSKDYSAVTIQSWFGVFNTSYLEKVPIMHHISSPTRLHHQSPLLFWTVAYLVSKDADIVGYLKQQLQDSTDIYSIQAIVLLASFPQKHNFDIYSLLQRAKEIAVQHELNKDYSPHSKLSSTHSQNIWCLIFVLGTLHSFRLGKQWSSSSDRLLELKKNQSSYTGELVNITLYFSKMLNSLVFDIDKENAAKDNLVKSSLSSWKHQLSSIASPEDQSLRSLLSVIHLTLTLLEPAKELADKAIQYSTLIIRCRELVDQLVGVNVEQSPIFIKIALDFATLLTLRLSTTPYSSCAKEEQAALEMFVKMFKKLSSTRDLENSSELVMSIVHYQTTTISHGALYYQTYSFATKLLQGLYPTLNDVQNPDTEDPYVMDAEYRLFQQLKNLDLSNPEKPKPFDVVDVFLKLEDETDTLNEML</sequence>
<dbReference type="GO" id="GO:0005634">
    <property type="term" value="C:nucleus"/>
    <property type="evidence" value="ECO:0007669"/>
    <property type="project" value="UniProtKB-SubCell"/>
</dbReference>
<keyword evidence="2" id="KW-0805">Transcription regulation</keyword>
<evidence type="ECO:0000256" key="4">
    <source>
        <dbReference type="ARBA" id="ARBA00023163"/>
    </source>
</evidence>
<name>A0A9P8NXB0_9ASCO</name>
<dbReference type="GO" id="GO:0000976">
    <property type="term" value="F:transcription cis-regulatory region binding"/>
    <property type="evidence" value="ECO:0007669"/>
    <property type="project" value="TreeGrafter"/>
</dbReference>
<evidence type="ECO:0000256" key="6">
    <source>
        <dbReference type="SAM" id="MobiDB-lite"/>
    </source>
</evidence>
<dbReference type="GO" id="GO:0008270">
    <property type="term" value="F:zinc ion binding"/>
    <property type="evidence" value="ECO:0007669"/>
    <property type="project" value="InterPro"/>
</dbReference>
<comment type="caution">
    <text evidence="8">The sequence shown here is derived from an EMBL/GenBank/DDBJ whole genome shotgun (WGS) entry which is preliminary data.</text>
</comment>
<proteinExistence type="predicted"/>
<dbReference type="GO" id="GO:0000981">
    <property type="term" value="F:DNA-binding transcription factor activity, RNA polymerase II-specific"/>
    <property type="evidence" value="ECO:0007669"/>
    <property type="project" value="InterPro"/>
</dbReference>
<dbReference type="InterPro" id="IPR051089">
    <property type="entry name" value="prtT"/>
</dbReference>
<dbReference type="InterPro" id="IPR036864">
    <property type="entry name" value="Zn2-C6_fun-type_DNA-bd_sf"/>
</dbReference>
<dbReference type="Gene3D" id="4.10.240.10">
    <property type="entry name" value="Zn(2)-C6 fungal-type DNA-binding domain"/>
    <property type="match status" value="1"/>
</dbReference>
<evidence type="ECO:0000256" key="1">
    <source>
        <dbReference type="ARBA" id="ARBA00004123"/>
    </source>
</evidence>
<evidence type="ECO:0000256" key="5">
    <source>
        <dbReference type="ARBA" id="ARBA00023242"/>
    </source>
</evidence>
<dbReference type="Proteomes" id="UP000788993">
    <property type="component" value="Unassembled WGS sequence"/>
</dbReference>
<dbReference type="InterPro" id="IPR001138">
    <property type="entry name" value="Zn2Cys6_DnaBD"/>
</dbReference>
<keyword evidence="4" id="KW-0804">Transcription</keyword>
<evidence type="ECO:0000259" key="7">
    <source>
        <dbReference type="PROSITE" id="PS50048"/>
    </source>
</evidence>
<protein>
    <recommendedName>
        <fullName evidence="7">Zn(2)-C6 fungal-type domain-containing protein</fullName>
    </recommendedName>
</protein>
<feature type="region of interest" description="Disordered" evidence="6">
    <location>
        <begin position="18"/>
        <end position="40"/>
    </location>
</feature>
<dbReference type="PANTHER" id="PTHR31845">
    <property type="entry name" value="FINGER DOMAIN PROTEIN, PUTATIVE-RELATED"/>
    <property type="match status" value="1"/>
</dbReference>
<dbReference type="PROSITE" id="PS00463">
    <property type="entry name" value="ZN2_CY6_FUNGAL_1"/>
    <property type="match status" value="1"/>
</dbReference>
<dbReference type="PROSITE" id="PS50048">
    <property type="entry name" value="ZN2_CY6_FUNGAL_2"/>
    <property type="match status" value="1"/>
</dbReference>
<evidence type="ECO:0000256" key="2">
    <source>
        <dbReference type="ARBA" id="ARBA00023015"/>
    </source>
</evidence>
<dbReference type="OrthoDB" id="3163292at2759"/>
<keyword evidence="9" id="KW-1185">Reference proteome</keyword>
<comment type="subcellular location">
    <subcellularLocation>
        <location evidence="1">Nucleus</location>
    </subcellularLocation>
</comment>
<evidence type="ECO:0000313" key="8">
    <source>
        <dbReference type="EMBL" id="KAH3661149.1"/>
    </source>
</evidence>
<dbReference type="Pfam" id="PF00172">
    <property type="entry name" value="Zn_clus"/>
    <property type="match status" value="1"/>
</dbReference>
<accession>A0A9P8NXB0</accession>
<organism evidence="8 9">
    <name type="scientific">Ogataea polymorpha</name>
    <dbReference type="NCBI Taxonomy" id="460523"/>
    <lineage>
        <taxon>Eukaryota</taxon>
        <taxon>Fungi</taxon>
        <taxon>Dikarya</taxon>
        <taxon>Ascomycota</taxon>
        <taxon>Saccharomycotina</taxon>
        <taxon>Pichiomycetes</taxon>
        <taxon>Pichiales</taxon>
        <taxon>Pichiaceae</taxon>
        <taxon>Ogataea</taxon>
    </lineage>
</organism>
<dbReference type="EMBL" id="JAEUBD010001468">
    <property type="protein sequence ID" value="KAH3661149.1"/>
    <property type="molecule type" value="Genomic_DNA"/>
</dbReference>
<dbReference type="PANTHER" id="PTHR31845:SF6">
    <property type="entry name" value="TRANSCRIPTION FACTOR SEF1-RELATED"/>
    <property type="match status" value="1"/>
</dbReference>
<reference evidence="8" key="2">
    <citation type="submission" date="2021-01" db="EMBL/GenBank/DDBJ databases">
        <authorList>
            <person name="Schikora-Tamarit M.A."/>
        </authorList>
    </citation>
    <scope>NUCLEOTIDE SEQUENCE</scope>
    <source>
        <strain evidence="8">NCAIM Y.01608</strain>
    </source>
</reference>
<dbReference type="SUPFAM" id="SSF57701">
    <property type="entry name" value="Zn2/Cys6 DNA-binding domain"/>
    <property type="match status" value="1"/>
</dbReference>
<feature type="domain" description="Zn(2)-C6 fungal-type" evidence="7">
    <location>
        <begin position="50"/>
        <end position="83"/>
    </location>
</feature>
<gene>
    <name evidence="8" type="ORF">OGATHE_005482</name>
</gene>
<dbReference type="AlphaFoldDB" id="A0A9P8NXB0"/>